<name>A0A1G4IDR1_TRYEQ</name>
<feature type="transmembrane region" description="Helical" evidence="8">
    <location>
        <begin position="555"/>
        <end position="574"/>
    </location>
</feature>
<dbReference type="InterPro" id="IPR001594">
    <property type="entry name" value="Palmitoyltrfase_DHHC"/>
</dbReference>
<keyword evidence="11" id="KW-1185">Reference proteome</keyword>
<dbReference type="Pfam" id="PF01529">
    <property type="entry name" value="DHHC"/>
    <property type="match status" value="1"/>
</dbReference>
<dbReference type="Pfam" id="PF12796">
    <property type="entry name" value="Ank_2"/>
    <property type="match status" value="1"/>
</dbReference>
<feature type="transmembrane region" description="Helical" evidence="8">
    <location>
        <begin position="394"/>
        <end position="411"/>
    </location>
</feature>
<keyword evidence="8 10" id="KW-0012">Acyltransferase</keyword>
<dbReference type="GO" id="GO:0019706">
    <property type="term" value="F:protein-cysteine S-palmitoyltransferase activity"/>
    <property type="evidence" value="ECO:0007669"/>
    <property type="project" value="UniProtKB-EC"/>
</dbReference>
<dbReference type="EMBL" id="CZPT02001459">
    <property type="protein sequence ID" value="SCU70478.1"/>
    <property type="molecule type" value="Genomic_DNA"/>
</dbReference>
<dbReference type="InterPro" id="IPR036770">
    <property type="entry name" value="Ankyrin_rpt-contain_sf"/>
</dbReference>
<evidence type="ECO:0000256" key="5">
    <source>
        <dbReference type="ARBA" id="ARBA00023043"/>
    </source>
</evidence>
<dbReference type="GO" id="GO:0000139">
    <property type="term" value="C:Golgi membrane"/>
    <property type="evidence" value="ECO:0007669"/>
    <property type="project" value="TreeGrafter"/>
</dbReference>
<keyword evidence="5 7" id="KW-0040">ANK repeat</keyword>
<keyword evidence="2 8" id="KW-0812">Transmembrane</keyword>
<dbReference type="Proteomes" id="UP000195570">
    <property type="component" value="Unassembled WGS sequence"/>
</dbReference>
<dbReference type="SMART" id="SM00248">
    <property type="entry name" value="ANK"/>
    <property type="match status" value="4"/>
</dbReference>
<dbReference type="AlphaFoldDB" id="A0A1G4IDR1"/>
<feature type="transmembrane region" description="Helical" evidence="8">
    <location>
        <begin position="595"/>
        <end position="616"/>
    </location>
</feature>
<dbReference type="PANTHER" id="PTHR24161:SF17">
    <property type="entry name" value="PALMITOYLTRANSFERASE"/>
    <property type="match status" value="1"/>
</dbReference>
<evidence type="ECO:0000256" key="8">
    <source>
        <dbReference type="RuleBase" id="RU079119"/>
    </source>
</evidence>
<dbReference type="PROSITE" id="PS50088">
    <property type="entry name" value="ANK_REPEAT"/>
    <property type="match status" value="3"/>
</dbReference>
<dbReference type="PANTHER" id="PTHR24161">
    <property type="entry name" value="ANK_REP_REGION DOMAIN-CONTAINING PROTEIN-RELATED"/>
    <property type="match status" value="1"/>
</dbReference>
<accession>A0A1G4IDR1</accession>
<comment type="catalytic activity">
    <reaction evidence="8">
        <text>L-cysteinyl-[protein] + hexadecanoyl-CoA = S-hexadecanoyl-L-cysteinyl-[protein] + CoA</text>
        <dbReference type="Rhea" id="RHEA:36683"/>
        <dbReference type="Rhea" id="RHEA-COMP:10131"/>
        <dbReference type="Rhea" id="RHEA-COMP:11032"/>
        <dbReference type="ChEBI" id="CHEBI:29950"/>
        <dbReference type="ChEBI" id="CHEBI:57287"/>
        <dbReference type="ChEBI" id="CHEBI:57379"/>
        <dbReference type="ChEBI" id="CHEBI:74151"/>
        <dbReference type="EC" id="2.3.1.225"/>
    </reaction>
</comment>
<organism evidence="10 11">
    <name type="scientific">Trypanosoma equiperdum</name>
    <dbReference type="NCBI Taxonomy" id="5694"/>
    <lineage>
        <taxon>Eukaryota</taxon>
        <taxon>Discoba</taxon>
        <taxon>Euglenozoa</taxon>
        <taxon>Kinetoplastea</taxon>
        <taxon>Metakinetoplastina</taxon>
        <taxon>Trypanosomatida</taxon>
        <taxon>Trypanosomatidae</taxon>
        <taxon>Trypanosoma</taxon>
    </lineage>
</organism>
<evidence type="ECO:0000256" key="7">
    <source>
        <dbReference type="PROSITE-ProRule" id="PRU00023"/>
    </source>
</evidence>
<feature type="repeat" description="ANK" evidence="7">
    <location>
        <begin position="251"/>
        <end position="283"/>
    </location>
</feature>
<evidence type="ECO:0000256" key="2">
    <source>
        <dbReference type="ARBA" id="ARBA00022692"/>
    </source>
</evidence>
<comment type="similarity">
    <text evidence="8">Belongs to the DHHC palmitoyltransferase family.</text>
</comment>
<feature type="transmembrane region" description="Helical" evidence="8">
    <location>
        <begin position="456"/>
        <end position="476"/>
    </location>
</feature>
<dbReference type="Gene3D" id="1.25.40.20">
    <property type="entry name" value="Ankyrin repeat-containing domain"/>
    <property type="match status" value="2"/>
</dbReference>
<dbReference type="PROSITE" id="PS50297">
    <property type="entry name" value="ANK_REP_REGION"/>
    <property type="match status" value="2"/>
</dbReference>
<dbReference type="PRINTS" id="PR01415">
    <property type="entry name" value="ANKYRIN"/>
</dbReference>
<comment type="caution">
    <text evidence="10">The sequence shown here is derived from an EMBL/GenBank/DDBJ whole genome shotgun (WGS) entry which is preliminary data.</text>
</comment>
<proteinExistence type="inferred from homology"/>
<comment type="domain">
    <text evidence="8">The DHHC domain is required for palmitoyltransferase activity.</text>
</comment>
<evidence type="ECO:0000313" key="10">
    <source>
        <dbReference type="EMBL" id="SCU70478.1"/>
    </source>
</evidence>
<dbReference type="GeneID" id="92375991"/>
<protein>
    <recommendedName>
        <fullName evidence="8">Palmitoyltransferase</fullName>
        <ecNumber evidence="8">2.3.1.225</ecNumber>
    </recommendedName>
</protein>
<feature type="repeat" description="ANK" evidence="7">
    <location>
        <begin position="74"/>
        <end position="125"/>
    </location>
</feature>
<evidence type="ECO:0000259" key="9">
    <source>
        <dbReference type="Pfam" id="PF01529"/>
    </source>
</evidence>
<evidence type="ECO:0000256" key="6">
    <source>
        <dbReference type="ARBA" id="ARBA00023136"/>
    </source>
</evidence>
<gene>
    <name evidence="10" type="ORF">TEOVI_000205100</name>
</gene>
<keyword evidence="4 8" id="KW-1133">Transmembrane helix</keyword>
<comment type="subcellular location">
    <subcellularLocation>
        <location evidence="1">Membrane</location>
        <topology evidence="1">Multi-pass membrane protein</topology>
    </subcellularLocation>
</comment>
<keyword evidence="6 8" id="KW-0472">Membrane</keyword>
<dbReference type="PROSITE" id="PS50216">
    <property type="entry name" value="DHHC"/>
    <property type="match status" value="1"/>
</dbReference>
<dbReference type="Pfam" id="PF00023">
    <property type="entry name" value="Ank"/>
    <property type="match status" value="1"/>
</dbReference>
<feature type="repeat" description="ANK" evidence="7">
    <location>
        <begin position="126"/>
        <end position="158"/>
    </location>
</feature>
<keyword evidence="8 10" id="KW-0808">Transferase</keyword>
<dbReference type="InterPro" id="IPR002110">
    <property type="entry name" value="Ankyrin_rpt"/>
</dbReference>
<feature type="transmembrane region" description="Helical" evidence="8">
    <location>
        <begin position="423"/>
        <end position="444"/>
    </location>
</feature>
<dbReference type="RefSeq" id="XP_067081283.1">
    <property type="nucleotide sequence ID" value="XM_067225182.1"/>
</dbReference>
<reference evidence="10" key="1">
    <citation type="submission" date="2016-09" db="EMBL/GenBank/DDBJ databases">
        <authorList>
            <person name="Hebert L."/>
            <person name="Moumen B."/>
        </authorList>
    </citation>
    <scope>NUCLEOTIDE SEQUENCE [LARGE SCALE GENOMIC DNA]</scope>
    <source>
        <strain evidence="10">OVI</strain>
    </source>
</reference>
<dbReference type="SUPFAM" id="SSF48403">
    <property type="entry name" value="Ankyrin repeat"/>
    <property type="match status" value="1"/>
</dbReference>
<evidence type="ECO:0000313" key="11">
    <source>
        <dbReference type="Proteomes" id="UP000195570"/>
    </source>
</evidence>
<dbReference type="VEuPathDB" id="TriTrypDB:TEOVI_000205100"/>
<sequence length="820" mass="89837">MWVFSDRMMERGGQSLPLAHYLQHEEQNDVPLPEPHMLLLCGRTFHESLGGDWLFPSVVTFLLGGADVNARDKDGATALHVAVTQGNDIATVCTLGREPFLGECSNEMIIRFLIDNGADINARNASGETPLMVAAAKGNITAMRLLLERGAVITQRDDAGCTVLHHASRSPFSLQLLQCFVDSLLHQVVSEDLLHFVCQKGGKGANFVILFLVEQLGMDVNAREGECVKASTGEELKPEETSVMSAVAVRSSYTPLHRAILGGDVALVCALLSCGADVNQTDVIGLTPLQLAANNVGVSAVGGSWLQRFVNIRSLWCPTAAERKVRSKEVYNLLKAYCKETSLSGREALLQRFACGNNPSQNLLSFKGALVFADGLIVVHALMVLCATLTNEMILIRGAALFSLFVSFRLSSRNFHTTEAKSLYPAGCFVGYTIALAGCCVYQLHYVSRQPTPSGLYCIFTLLCGVGSLLCGAIVARRDPLVVNSTPAQRAAIHKTVFCAKGVLPDETKTTFDTQCMVRKPLRAQRCQYTNRIVLRYDHYCPWLANSIGAGNHRLYVTVLVVHATFLVSMWLLVGWSSSRISPGETTLQRLSEAYMMPVLPVVLMGVTIMLLRQLWYISRGVTMYDVQHPSQCLWCFQLGTRTYSLFDAGTVENLRGFFMLREDFAKCEYLVPGISSRLKDIVKKHQEMQLPCGDHCEGHLPTDAANSQHQPSMPSSYVDANLLQFEQPTRSVSVNKAAQEADALPSSSVVNAPSVSASGIDDAAMRLFQRMVQSNSADVTVTDIKADITPSEWQTVESRAREMFSFFVESMKGSTVPSA</sequence>
<evidence type="ECO:0000256" key="3">
    <source>
        <dbReference type="ARBA" id="ARBA00022737"/>
    </source>
</evidence>
<evidence type="ECO:0000256" key="1">
    <source>
        <dbReference type="ARBA" id="ARBA00004141"/>
    </source>
</evidence>
<keyword evidence="3" id="KW-0677">Repeat</keyword>
<feature type="domain" description="Palmitoyltransferase DHHC" evidence="9">
    <location>
        <begin position="510"/>
        <end position="626"/>
    </location>
</feature>
<dbReference type="EC" id="2.3.1.225" evidence="8"/>
<evidence type="ECO:0000256" key="4">
    <source>
        <dbReference type="ARBA" id="ARBA00022989"/>
    </source>
</evidence>